<reference evidence="1 2" key="1">
    <citation type="submission" date="2020-05" db="EMBL/GenBank/DDBJ databases">
        <title>Complete genome sequence of Deefgea sp. D17.</title>
        <authorList>
            <person name="Bae J.-W."/>
            <person name="Han J.E."/>
        </authorList>
    </citation>
    <scope>NUCLEOTIDE SEQUENCE [LARGE SCALE GENOMIC DNA]</scope>
    <source>
        <strain evidence="1 2">D17</strain>
    </source>
</reference>
<dbReference type="AlphaFoldDB" id="A0A6M8SQS3"/>
<proteinExistence type="predicted"/>
<accession>A0A6M8SQS3</accession>
<protein>
    <submittedName>
        <fullName evidence="1">Uncharacterized protein</fullName>
    </submittedName>
</protein>
<evidence type="ECO:0000313" key="1">
    <source>
        <dbReference type="EMBL" id="QKJ66474.1"/>
    </source>
</evidence>
<evidence type="ECO:0000313" key="2">
    <source>
        <dbReference type="Proteomes" id="UP000504844"/>
    </source>
</evidence>
<dbReference type="EMBL" id="CP054143">
    <property type="protein sequence ID" value="QKJ66474.1"/>
    <property type="molecule type" value="Genomic_DNA"/>
</dbReference>
<dbReference type="KEGG" id="dee:HQN60_07050"/>
<sequence>MTVIARLVRPAELAAVKAYADTARLGEPSLADLLVVAEIDARFVGLVRLSHERGELILHGLQADHPEAPALLMQDASRWIAHQACWALAQAVDTALLAEHGFIEPSITCPEFLLELKASRETGDCALQILHRAAK</sequence>
<name>A0A6M8SQS3_9NEIS</name>
<keyword evidence="2" id="KW-1185">Reference proteome</keyword>
<gene>
    <name evidence="1" type="ORF">HQN60_07050</name>
</gene>
<dbReference type="RefSeq" id="WP_173532978.1">
    <property type="nucleotide sequence ID" value="NZ_CP054143.1"/>
</dbReference>
<dbReference type="Proteomes" id="UP000504844">
    <property type="component" value="Chromosome"/>
</dbReference>
<organism evidence="1 2">
    <name type="scientific">Deefgea piscis</name>
    <dbReference type="NCBI Taxonomy" id="2739061"/>
    <lineage>
        <taxon>Bacteria</taxon>
        <taxon>Pseudomonadati</taxon>
        <taxon>Pseudomonadota</taxon>
        <taxon>Betaproteobacteria</taxon>
        <taxon>Neisseriales</taxon>
        <taxon>Chitinibacteraceae</taxon>
        <taxon>Deefgea</taxon>
    </lineage>
</organism>